<keyword evidence="3" id="KW-1003">Cell membrane</keyword>
<evidence type="ECO:0000256" key="3">
    <source>
        <dbReference type="ARBA" id="ARBA00022475"/>
    </source>
</evidence>
<dbReference type="Proteomes" id="UP000033358">
    <property type="component" value="Unassembled WGS sequence"/>
</dbReference>
<dbReference type="PATRIC" id="fig|1607817.3.peg.581"/>
<keyword evidence="6" id="KW-0472">Membrane</keyword>
<dbReference type="EMBL" id="JYHA01000090">
    <property type="protein sequence ID" value="KKB96317.1"/>
    <property type="molecule type" value="Genomic_DNA"/>
</dbReference>
<reference evidence="7 8" key="1">
    <citation type="submission" date="2015-02" db="EMBL/GenBank/DDBJ databases">
        <title>Single cell genomics of a rare environmental alphaproteobacterium provides unique insights into Rickettsiaceae evolution.</title>
        <authorList>
            <person name="Martijn J."/>
            <person name="Schulz F."/>
            <person name="Zaremba-Niedzwiedzka K."/>
            <person name="Viklund J."/>
            <person name="Stepanauskas R."/>
            <person name="Andersson S.G.E."/>
            <person name="Horn M."/>
            <person name="Guy L."/>
            <person name="Ettema T.J.G."/>
        </authorList>
    </citation>
    <scope>NUCLEOTIDE SEQUENCE [LARGE SCALE GENOMIC DNA]</scope>
    <source>
        <strain evidence="7 8">SCGC AAA041-L04</strain>
    </source>
</reference>
<evidence type="ECO:0000256" key="4">
    <source>
        <dbReference type="ARBA" id="ARBA00022692"/>
    </source>
</evidence>
<evidence type="ECO:0000256" key="5">
    <source>
        <dbReference type="ARBA" id="ARBA00022989"/>
    </source>
</evidence>
<dbReference type="InterPro" id="IPR027417">
    <property type="entry name" value="P-loop_NTPase"/>
</dbReference>
<evidence type="ECO:0000313" key="8">
    <source>
        <dbReference type="Proteomes" id="UP000033358"/>
    </source>
</evidence>
<dbReference type="AlphaFoldDB" id="A0A0F5MQK3"/>
<dbReference type="InterPro" id="IPR051539">
    <property type="entry name" value="T4SS-coupling_protein"/>
</dbReference>
<keyword evidence="5" id="KW-1133">Transmembrane helix</keyword>
<dbReference type="SUPFAM" id="SSF52540">
    <property type="entry name" value="P-loop containing nucleoside triphosphate hydrolases"/>
    <property type="match status" value="1"/>
</dbReference>
<evidence type="ECO:0000256" key="1">
    <source>
        <dbReference type="ARBA" id="ARBA00004651"/>
    </source>
</evidence>
<name>A0A0F5MQK3_9RICK</name>
<proteinExistence type="inferred from homology"/>
<organism evidence="7 8">
    <name type="scientific">Candidatus Arcanibacter lacustris</name>
    <dbReference type="NCBI Taxonomy" id="1607817"/>
    <lineage>
        <taxon>Bacteria</taxon>
        <taxon>Pseudomonadati</taxon>
        <taxon>Pseudomonadota</taxon>
        <taxon>Alphaproteobacteria</taxon>
        <taxon>Rickettsiales</taxon>
        <taxon>Candidatus Arcanibacter</taxon>
    </lineage>
</organism>
<protein>
    <submittedName>
        <fullName evidence="7">Conjugal transfer protein TraG</fullName>
    </submittedName>
</protein>
<evidence type="ECO:0000256" key="2">
    <source>
        <dbReference type="ARBA" id="ARBA00008806"/>
    </source>
</evidence>
<evidence type="ECO:0000256" key="6">
    <source>
        <dbReference type="ARBA" id="ARBA00023136"/>
    </source>
</evidence>
<keyword evidence="4" id="KW-0812">Transmembrane</keyword>
<accession>A0A0F5MQK3</accession>
<comment type="similarity">
    <text evidence="2">Belongs to the VirD4/TraG family.</text>
</comment>
<dbReference type="Gene3D" id="3.40.50.300">
    <property type="entry name" value="P-loop containing nucleotide triphosphate hydrolases"/>
    <property type="match status" value="1"/>
</dbReference>
<sequence>MSSENAILLGKSDNGKPIYSKGYQHILLLAPHGSGKGVCFVLPTLLSLKESCIVHDIKLENHKLTSGYRASIGHKVFIWNPLGEKNKTHRYNPLDFISADPKKIVNDIQKISNLLIRDSGGSKILFEALVLYLCAEPAKTRSLGQVARMLQMDLAKELSDGIDVVKDSIHTIGYQNIQCFLKKDIEEQRAIIQDLSNYLYPWTNPLIDHATSYSDFDIAALKTSKVTIYVGVDPSDIDRLQPVMRLFYNHAAQVLMTTAQSLGENENGGVCLFMDEFYSIGKLDIFVSCLPYFRGYKIKLFLISSDVDKIESIYGKNATGSIISDCAFKVAFAANDSKSAKQISSICLDRKKNIELMSWQQIMNLPSDSQIILCDKEQPIVSKKVFYYEDEAMKKKIIDTAPL</sequence>
<gene>
    <name evidence="7" type="primary">traG_2</name>
    <name evidence="7" type="ORF">SZ25_00583</name>
</gene>
<comment type="subcellular location">
    <subcellularLocation>
        <location evidence="1">Cell membrane</location>
        <topology evidence="1">Multi-pass membrane protein</topology>
    </subcellularLocation>
</comment>
<evidence type="ECO:0000313" key="7">
    <source>
        <dbReference type="EMBL" id="KKB96317.1"/>
    </source>
</evidence>
<dbReference type="Pfam" id="PF02534">
    <property type="entry name" value="T4SS-DNA_transf"/>
    <property type="match status" value="2"/>
</dbReference>
<dbReference type="PANTHER" id="PTHR37937:SF1">
    <property type="entry name" value="CONJUGATIVE TRANSFER: DNA TRANSPORT"/>
    <property type="match status" value="1"/>
</dbReference>
<dbReference type="InterPro" id="IPR003688">
    <property type="entry name" value="TraG/VirD4"/>
</dbReference>
<dbReference type="PANTHER" id="PTHR37937">
    <property type="entry name" value="CONJUGATIVE TRANSFER: DNA TRANSPORT"/>
    <property type="match status" value="1"/>
</dbReference>
<dbReference type="GO" id="GO:0005886">
    <property type="term" value="C:plasma membrane"/>
    <property type="evidence" value="ECO:0007669"/>
    <property type="project" value="UniProtKB-SubCell"/>
</dbReference>
<comment type="caution">
    <text evidence="7">The sequence shown here is derived from an EMBL/GenBank/DDBJ whole genome shotgun (WGS) entry which is preliminary data.</text>
</comment>
<keyword evidence="8" id="KW-1185">Reference proteome</keyword>
<dbReference type="CDD" id="cd01127">
    <property type="entry name" value="TrwB_TraG_TraD_VirD4"/>
    <property type="match status" value="1"/>
</dbReference>